<keyword evidence="4" id="KW-1185">Reference proteome</keyword>
<organism evidence="3 4">
    <name type="scientific">Orrella marina</name>
    <dbReference type="NCBI Taxonomy" id="2163011"/>
    <lineage>
        <taxon>Bacteria</taxon>
        <taxon>Pseudomonadati</taxon>
        <taxon>Pseudomonadota</taxon>
        <taxon>Betaproteobacteria</taxon>
        <taxon>Burkholderiales</taxon>
        <taxon>Alcaligenaceae</taxon>
        <taxon>Orrella</taxon>
    </lineage>
</organism>
<evidence type="ECO:0000313" key="4">
    <source>
        <dbReference type="Proteomes" id="UP000244571"/>
    </source>
</evidence>
<dbReference type="Pfam" id="PF13477">
    <property type="entry name" value="Glyco_trans_4_2"/>
    <property type="match status" value="1"/>
</dbReference>
<dbReference type="EMBL" id="CP028901">
    <property type="protein sequence ID" value="AWB35004.1"/>
    <property type="molecule type" value="Genomic_DNA"/>
</dbReference>
<dbReference type="AlphaFoldDB" id="A0A2R4XML1"/>
<dbReference type="OrthoDB" id="9775208at2"/>
<protein>
    <submittedName>
        <fullName evidence="3">Glycosyltransferase family 1 protein</fullName>
    </submittedName>
</protein>
<dbReference type="CDD" id="cd03808">
    <property type="entry name" value="GT4_CapM-like"/>
    <property type="match status" value="1"/>
</dbReference>
<dbReference type="Gene3D" id="3.40.50.2000">
    <property type="entry name" value="Glycogen Phosphorylase B"/>
    <property type="match status" value="2"/>
</dbReference>
<sequence length="371" mass="41147">MSVPKLLFLVTEDWYFVSHRLELGRRASQMGYDVVVATRCAEHAHLIEQAGIRVVPLELSRRGTRPWTIMREIMRVRALYRRERPDVVHHVALKPVVIGGLAARSLGMRRVISAIAGMGFLFTDQDRANRTRRILQYVLPVAIGHGLAIVQNSDDFSIVQDTGIHKDRIRLIAGAGVDIDRFAPSAEPEGSPVVMLPSRMLWDKGVGEFIEATRSLKQQGTQARFVLVGDPDRDNPASVTETDLKSWVTDGLVEWWGHSEDMSSTLAKSAVVCLPSYREGMPKVLLEAMACGKPCITTDAPGCRDAVQDGYSGLVVPVKDAESLARAIKHLLDQPLERSRMGVNARERAQSTFSQNTINNATLELYKEVLA</sequence>
<evidence type="ECO:0000259" key="1">
    <source>
        <dbReference type="Pfam" id="PF00534"/>
    </source>
</evidence>
<dbReference type="Proteomes" id="UP000244571">
    <property type="component" value="Chromosome"/>
</dbReference>
<dbReference type="InterPro" id="IPR001296">
    <property type="entry name" value="Glyco_trans_1"/>
</dbReference>
<keyword evidence="3" id="KW-0808">Transferase</keyword>
<feature type="domain" description="Glycosyltransferase subfamily 4-like N-terminal" evidence="2">
    <location>
        <begin position="5"/>
        <end position="137"/>
    </location>
</feature>
<gene>
    <name evidence="3" type="ORF">DBV39_16125</name>
</gene>
<dbReference type="SUPFAM" id="SSF53756">
    <property type="entry name" value="UDP-Glycosyltransferase/glycogen phosphorylase"/>
    <property type="match status" value="1"/>
</dbReference>
<proteinExistence type="predicted"/>
<dbReference type="InterPro" id="IPR028098">
    <property type="entry name" value="Glyco_trans_4-like_N"/>
</dbReference>
<dbReference type="KEGG" id="boz:DBV39_16125"/>
<dbReference type="GO" id="GO:0016757">
    <property type="term" value="F:glycosyltransferase activity"/>
    <property type="evidence" value="ECO:0007669"/>
    <property type="project" value="InterPro"/>
</dbReference>
<evidence type="ECO:0000313" key="3">
    <source>
        <dbReference type="EMBL" id="AWB35004.1"/>
    </source>
</evidence>
<dbReference type="PANTHER" id="PTHR12526:SF638">
    <property type="entry name" value="SPORE COAT PROTEIN SA"/>
    <property type="match status" value="1"/>
</dbReference>
<accession>A0A2R4XML1</accession>
<evidence type="ECO:0000259" key="2">
    <source>
        <dbReference type="Pfam" id="PF13477"/>
    </source>
</evidence>
<reference evidence="3 4" key="1">
    <citation type="submission" date="2018-04" db="EMBL/GenBank/DDBJ databases">
        <title>Bordetella sp. HZ20 isolated from seawater.</title>
        <authorList>
            <person name="Sun C."/>
        </authorList>
    </citation>
    <scope>NUCLEOTIDE SEQUENCE [LARGE SCALE GENOMIC DNA]</scope>
    <source>
        <strain evidence="3 4">HZ20</strain>
    </source>
</reference>
<name>A0A2R4XML1_9BURK</name>
<dbReference type="Pfam" id="PF00534">
    <property type="entry name" value="Glycos_transf_1"/>
    <property type="match status" value="1"/>
</dbReference>
<dbReference type="PANTHER" id="PTHR12526">
    <property type="entry name" value="GLYCOSYLTRANSFERASE"/>
    <property type="match status" value="1"/>
</dbReference>
<feature type="domain" description="Glycosyl transferase family 1" evidence="1">
    <location>
        <begin position="183"/>
        <end position="348"/>
    </location>
</feature>